<dbReference type="RefSeq" id="WP_377930263.1">
    <property type="nucleotide sequence ID" value="NZ_JBHUEM010000052.1"/>
</dbReference>
<dbReference type="Proteomes" id="UP001597214">
    <property type="component" value="Unassembled WGS sequence"/>
</dbReference>
<evidence type="ECO:0000313" key="3">
    <source>
        <dbReference type="Proteomes" id="UP001597214"/>
    </source>
</evidence>
<dbReference type="PANTHER" id="PTHR42951:SF4">
    <property type="entry name" value="ACYL-COENZYME A THIOESTERASE MBLAC2"/>
    <property type="match status" value="1"/>
</dbReference>
<comment type="caution">
    <text evidence="2">The sequence shown here is derived from an EMBL/GenBank/DDBJ whole genome shotgun (WGS) entry which is preliminary data.</text>
</comment>
<dbReference type="InterPro" id="IPR001279">
    <property type="entry name" value="Metallo-B-lactamas"/>
</dbReference>
<protein>
    <submittedName>
        <fullName evidence="2">MBL fold metallo-hydrolase</fullName>
    </submittedName>
</protein>
<dbReference type="SUPFAM" id="SSF56281">
    <property type="entry name" value="Metallo-hydrolase/oxidoreductase"/>
    <property type="match status" value="1"/>
</dbReference>
<organism evidence="2 3">
    <name type="scientific">Bacillus salitolerans</name>
    <dbReference type="NCBI Taxonomy" id="1437434"/>
    <lineage>
        <taxon>Bacteria</taxon>
        <taxon>Bacillati</taxon>
        <taxon>Bacillota</taxon>
        <taxon>Bacilli</taxon>
        <taxon>Bacillales</taxon>
        <taxon>Bacillaceae</taxon>
        <taxon>Bacillus</taxon>
    </lineage>
</organism>
<sequence length="214" mass="24883">MKTQKIKKRNILFTDHTPWGWDLNCHLILGNQYNYIIDTGLGSLSTAPIKDFIKDDNKPMIVINTHYHWDHIWGNGSFENCTIISHKLCREMIESNWEDMMKTSQQFIRGDTTQCLPNMTFENELYFPEDQIRIMYTPGHTVDSISVLDEAEKVLHVGDNVGDSLEQLIPSLKVEKEVYMNTLLKYRELDFDTCVSGHNIILDKSVIEKIINMI</sequence>
<evidence type="ECO:0000313" key="2">
    <source>
        <dbReference type="EMBL" id="MFD1739039.1"/>
    </source>
</evidence>
<dbReference type="PANTHER" id="PTHR42951">
    <property type="entry name" value="METALLO-BETA-LACTAMASE DOMAIN-CONTAINING"/>
    <property type="match status" value="1"/>
</dbReference>
<evidence type="ECO:0000259" key="1">
    <source>
        <dbReference type="SMART" id="SM00849"/>
    </source>
</evidence>
<dbReference type="InterPro" id="IPR036866">
    <property type="entry name" value="RibonucZ/Hydroxyglut_hydro"/>
</dbReference>
<proteinExistence type="predicted"/>
<reference evidence="3" key="1">
    <citation type="journal article" date="2019" name="Int. J. Syst. Evol. Microbiol.">
        <title>The Global Catalogue of Microorganisms (GCM) 10K type strain sequencing project: providing services to taxonomists for standard genome sequencing and annotation.</title>
        <authorList>
            <consortium name="The Broad Institute Genomics Platform"/>
            <consortium name="The Broad Institute Genome Sequencing Center for Infectious Disease"/>
            <person name="Wu L."/>
            <person name="Ma J."/>
        </authorList>
    </citation>
    <scope>NUCLEOTIDE SEQUENCE [LARGE SCALE GENOMIC DNA]</scope>
    <source>
        <strain evidence="3">CCUG 49339</strain>
    </source>
</reference>
<dbReference type="InterPro" id="IPR050855">
    <property type="entry name" value="NDM-1-like"/>
</dbReference>
<dbReference type="EMBL" id="JBHUEM010000052">
    <property type="protein sequence ID" value="MFD1739039.1"/>
    <property type="molecule type" value="Genomic_DNA"/>
</dbReference>
<accession>A0ABW4LV43</accession>
<dbReference type="SMART" id="SM00849">
    <property type="entry name" value="Lactamase_B"/>
    <property type="match status" value="1"/>
</dbReference>
<name>A0ABW4LV43_9BACI</name>
<gene>
    <name evidence="2" type="ORF">ACFSCX_21250</name>
</gene>
<feature type="domain" description="Metallo-beta-lactamase" evidence="1">
    <location>
        <begin position="22"/>
        <end position="198"/>
    </location>
</feature>
<dbReference type="Pfam" id="PF00753">
    <property type="entry name" value="Lactamase_B"/>
    <property type="match status" value="1"/>
</dbReference>
<dbReference type="Gene3D" id="3.60.15.10">
    <property type="entry name" value="Ribonuclease Z/Hydroxyacylglutathione hydrolase-like"/>
    <property type="match status" value="1"/>
</dbReference>
<keyword evidence="3" id="KW-1185">Reference proteome</keyword>